<dbReference type="GO" id="GO:0015031">
    <property type="term" value="P:protein transport"/>
    <property type="evidence" value="ECO:0007669"/>
    <property type="project" value="UniProtKB-KW"/>
</dbReference>
<comment type="similarity">
    <text evidence="1 4">Belongs to the SEC5 family.</text>
</comment>
<dbReference type="PANTHER" id="PTHR13043:SF1">
    <property type="entry name" value="EXOCYST COMPLEX COMPONENT 2"/>
    <property type="match status" value="1"/>
</dbReference>
<evidence type="ECO:0000256" key="4">
    <source>
        <dbReference type="RuleBase" id="RU365069"/>
    </source>
</evidence>
<keyword evidence="2 4" id="KW-0813">Transport</keyword>
<comment type="function">
    <text evidence="4">Component of the exocyst complex involved in the docking of exocytic vesicles with fusion sites on the plasma membrane.</text>
</comment>
<organism evidence="6 7">
    <name type="scientific">Homarus americanus</name>
    <name type="common">American lobster</name>
    <dbReference type="NCBI Taxonomy" id="6706"/>
    <lineage>
        <taxon>Eukaryota</taxon>
        <taxon>Metazoa</taxon>
        <taxon>Ecdysozoa</taxon>
        <taxon>Arthropoda</taxon>
        <taxon>Crustacea</taxon>
        <taxon>Multicrustacea</taxon>
        <taxon>Malacostraca</taxon>
        <taxon>Eumalacostraca</taxon>
        <taxon>Eucarida</taxon>
        <taxon>Decapoda</taxon>
        <taxon>Pleocyemata</taxon>
        <taxon>Astacidea</taxon>
        <taxon>Nephropoidea</taxon>
        <taxon>Nephropidae</taxon>
        <taxon>Homarus</taxon>
    </lineage>
</organism>
<reference evidence="6" key="1">
    <citation type="journal article" date="2021" name="Sci. Adv.">
        <title>The American lobster genome reveals insights on longevity, neural, and immune adaptations.</title>
        <authorList>
            <person name="Polinski J.M."/>
            <person name="Zimin A.V."/>
            <person name="Clark K.F."/>
            <person name="Kohn A.B."/>
            <person name="Sadowski N."/>
            <person name="Timp W."/>
            <person name="Ptitsyn A."/>
            <person name="Khanna P."/>
            <person name="Romanova D.Y."/>
            <person name="Williams P."/>
            <person name="Greenwood S.J."/>
            <person name="Moroz L.L."/>
            <person name="Walt D.R."/>
            <person name="Bodnar A.G."/>
        </authorList>
    </citation>
    <scope>NUCLEOTIDE SEQUENCE</scope>
    <source>
        <strain evidence="6">GMGI-L3</strain>
    </source>
</reference>
<dbReference type="InterPro" id="IPR039481">
    <property type="entry name" value="EXOC2/Sec5_N_dom"/>
</dbReference>
<dbReference type="Pfam" id="PF15469">
    <property type="entry name" value="Sec5"/>
    <property type="match status" value="1"/>
</dbReference>
<dbReference type="Proteomes" id="UP000747542">
    <property type="component" value="Unassembled WGS sequence"/>
</dbReference>
<keyword evidence="3 4" id="KW-0268">Exocytosis</keyword>
<evidence type="ECO:0000256" key="2">
    <source>
        <dbReference type="ARBA" id="ARBA00022448"/>
    </source>
</evidence>
<dbReference type="EMBL" id="JAHLQT010021845">
    <property type="protein sequence ID" value="KAG7167080.1"/>
    <property type="molecule type" value="Genomic_DNA"/>
</dbReference>
<comment type="caution">
    <text evidence="6">The sequence shown here is derived from an EMBL/GenBank/DDBJ whole genome shotgun (WGS) entry which is preliminary data.</text>
</comment>
<comment type="subunit">
    <text evidence="4">Component of the exocyst complex.</text>
</comment>
<proteinExistence type="inferred from homology"/>
<dbReference type="GO" id="GO:0000145">
    <property type="term" value="C:exocyst"/>
    <property type="evidence" value="ECO:0007669"/>
    <property type="project" value="UniProtKB-UniRule"/>
</dbReference>
<keyword evidence="4" id="KW-0653">Protein transport</keyword>
<evidence type="ECO:0000256" key="1">
    <source>
        <dbReference type="ARBA" id="ARBA00010578"/>
    </source>
</evidence>
<feature type="domain" description="Exocyst complex component EXOC2/Sec5 N-terminal" evidence="5">
    <location>
        <begin position="1"/>
        <end position="141"/>
    </location>
</feature>
<dbReference type="PANTHER" id="PTHR13043">
    <property type="entry name" value="EXOCYST COMPLEX COMPONENT SEC5"/>
    <property type="match status" value="1"/>
</dbReference>
<evidence type="ECO:0000259" key="5">
    <source>
        <dbReference type="Pfam" id="PF15469"/>
    </source>
</evidence>
<evidence type="ECO:0000256" key="3">
    <source>
        <dbReference type="ARBA" id="ARBA00022483"/>
    </source>
</evidence>
<sequence length="157" mass="17638">MIERSMYLGQYDWGKVDHPPTDVRTYVKEILLNITHVHAEVVRVWPGLVGKLIGRVVEGVGEEMSRLIACVGNWSKSGTLQAHIDLAALTSVLQNHISLAASASFEEAREMLPKLSAADERVKEEVLQSFRRKMRFLLGCFLELEHLEDSITTHSLA</sequence>
<dbReference type="AlphaFoldDB" id="A0A8J5K4W2"/>
<gene>
    <name evidence="6" type="primary">Exoc2-L1</name>
    <name evidence="6" type="ORF">Hamer_G005411</name>
</gene>
<keyword evidence="7" id="KW-1185">Reference proteome</keyword>
<dbReference type="GO" id="GO:0006887">
    <property type="term" value="P:exocytosis"/>
    <property type="evidence" value="ECO:0007669"/>
    <property type="project" value="UniProtKB-KW"/>
</dbReference>
<evidence type="ECO:0000313" key="6">
    <source>
        <dbReference type="EMBL" id="KAG7167080.1"/>
    </source>
</evidence>
<name>A0A8J5K4W2_HOMAM</name>
<dbReference type="InterPro" id="IPR029175">
    <property type="entry name" value="EXOC2/Sec5"/>
</dbReference>
<evidence type="ECO:0000313" key="7">
    <source>
        <dbReference type="Proteomes" id="UP000747542"/>
    </source>
</evidence>
<accession>A0A8J5K4W2</accession>
<protein>
    <recommendedName>
        <fullName evidence="4">Exocyst complex component 2</fullName>
    </recommendedName>
</protein>
<dbReference type="GO" id="GO:0006893">
    <property type="term" value="P:Golgi to plasma membrane transport"/>
    <property type="evidence" value="ECO:0007669"/>
    <property type="project" value="UniProtKB-UniRule"/>
</dbReference>